<comment type="caution">
    <text evidence="10">The sequence shown here is derived from an EMBL/GenBank/DDBJ whole genome shotgun (WGS) entry which is preliminary data.</text>
</comment>
<evidence type="ECO:0000256" key="3">
    <source>
        <dbReference type="ARBA" id="ARBA00022692"/>
    </source>
</evidence>
<accession>A0A0C2HXH9</accession>
<gene>
    <name evidence="10" type="ORF">GFER_01735</name>
</gene>
<keyword evidence="10" id="KW-0547">Nucleotide-binding</keyword>
<dbReference type="EMBL" id="JWJD01000001">
    <property type="protein sequence ID" value="KIH77472.1"/>
    <property type="molecule type" value="Genomic_DNA"/>
</dbReference>
<comment type="similarity">
    <text evidence="6">Belongs to the ABC-4 integral membrane protein family.</text>
</comment>
<dbReference type="PANTHER" id="PTHR30572:SF4">
    <property type="entry name" value="ABC TRANSPORTER PERMEASE YTRF"/>
    <property type="match status" value="1"/>
</dbReference>
<dbReference type="Pfam" id="PF02687">
    <property type="entry name" value="FtsX"/>
    <property type="match status" value="1"/>
</dbReference>
<sequence>MRELKIVRNIRLGIKNLVLNGLRSLLTMLGMVFGVGSVIAMLSVGEGASQEALEQIRRLGSENILISSIKPVEEESSPQVRILMSMYGLTYQDEQRIRETFDAVRTTVPVKAVRKEARLGARAMETRLMGVTPEWFDLVQRPLLAGRFLSYQDEENHAAVVVVTEAVARNLLPLEHPLGSFLQIGGEVFEVVGIVESLGEQTAGVQAPDRQEDVYLPLSTTRERYGDMTVRRSAGSFMRERVELHQIIVRVDDIENVEATAQAIEEMLGRFHRQKDYRIDVPLALLRQAEATKRTFNIVLGSIAGISLLVGGIGIMNIMLASVTERTREIGIRRAIGAKRRQIVGQFLIETVVLSCAGGMIGIGVGVLIPHLITYFAGLTTVVTAGSLILSVVISLSVGIIFGLYPAVRAARLDPIDALRHE</sequence>
<organism evidence="10 11">
    <name type="scientific">Geoalkalibacter ferrihydriticus DSM 17813</name>
    <dbReference type="NCBI Taxonomy" id="1121915"/>
    <lineage>
        <taxon>Bacteria</taxon>
        <taxon>Pseudomonadati</taxon>
        <taxon>Thermodesulfobacteriota</taxon>
        <taxon>Desulfuromonadia</taxon>
        <taxon>Desulfuromonadales</taxon>
        <taxon>Geoalkalibacteraceae</taxon>
        <taxon>Geoalkalibacter</taxon>
    </lineage>
</organism>
<dbReference type="GO" id="GO:0022857">
    <property type="term" value="F:transmembrane transporter activity"/>
    <property type="evidence" value="ECO:0007669"/>
    <property type="project" value="TreeGrafter"/>
</dbReference>
<comment type="subcellular location">
    <subcellularLocation>
        <location evidence="1">Cell membrane</location>
        <topology evidence="1">Multi-pass membrane protein</topology>
    </subcellularLocation>
</comment>
<feature type="domain" description="ABC3 transporter permease C-terminal" evidence="8">
    <location>
        <begin position="302"/>
        <end position="415"/>
    </location>
</feature>
<evidence type="ECO:0000256" key="7">
    <source>
        <dbReference type="SAM" id="Phobius"/>
    </source>
</evidence>
<evidence type="ECO:0000256" key="4">
    <source>
        <dbReference type="ARBA" id="ARBA00022989"/>
    </source>
</evidence>
<keyword evidence="2" id="KW-1003">Cell membrane</keyword>
<feature type="transmembrane region" description="Helical" evidence="7">
    <location>
        <begin position="343"/>
        <end position="369"/>
    </location>
</feature>
<dbReference type="RefSeq" id="WP_040095511.1">
    <property type="nucleotide sequence ID" value="NZ_JWJD01000001.1"/>
</dbReference>
<dbReference type="AlphaFoldDB" id="A0A0C2HXH9"/>
<keyword evidence="4 7" id="KW-1133">Transmembrane helix</keyword>
<evidence type="ECO:0000313" key="10">
    <source>
        <dbReference type="EMBL" id="KIH77472.1"/>
    </source>
</evidence>
<dbReference type="PANTHER" id="PTHR30572">
    <property type="entry name" value="MEMBRANE COMPONENT OF TRANSPORTER-RELATED"/>
    <property type="match status" value="1"/>
</dbReference>
<name>A0A0C2HXH9_9BACT</name>
<dbReference type="Proteomes" id="UP000035068">
    <property type="component" value="Unassembled WGS sequence"/>
</dbReference>
<evidence type="ECO:0000256" key="1">
    <source>
        <dbReference type="ARBA" id="ARBA00004651"/>
    </source>
</evidence>
<evidence type="ECO:0000256" key="2">
    <source>
        <dbReference type="ARBA" id="ARBA00022475"/>
    </source>
</evidence>
<keyword evidence="11" id="KW-1185">Reference proteome</keyword>
<protein>
    <submittedName>
        <fullName evidence="10">Macrolide export ATP-binding/permease MacB</fullName>
    </submittedName>
</protein>
<reference evidence="10 11" key="1">
    <citation type="submission" date="2014-12" db="EMBL/GenBank/DDBJ databases">
        <title>Genomes of Geoalkalibacter ferrihydriticus and Geoalkalibacter subterraneus, two haloalkaliphilic metal-reducing members of the Geobacteraceae.</title>
        <authorList>
            <person name="Badalamenti J.P."/>
            <person name="Torres C.I."/>
            <person name="Krajmalnik-Brown R."/>
            <person name="Bond D.R."/>
        </authorList>
    </citation>
    <scope>NUCLEOTIDE SEQUENCE [LARGE SCALE GENOMIC DNA]</scope>
    <source>
        <strain evidence="10 11">DSM 17813</strain>
    </source>
</reference>
<dbReference type="InterPro" id="IPR025857">
    <property type="entry name" value="MacB_PCD"/>
</dbReference>
<feature type="transmembrane region" description="Helical" evidence="7">
    <location>
        <begin position="375"/>
        <end position="405"/>
    </location>
</feature>
<keyword evidence="5 7" id="KW-0472">Membrane</keyword>
<feature type="transmembrane region" description="Helical" evidence="7">
    <location>
        <begin position="298"/>
        <end position="323"/>
    </location>
</feature>
<evidence type="ECO:0000256" key="5">
    <source>
        <dbReference type="ARBA" id="ARBA00023136"/>
    </source>
</evidence>
<proteinExistence type="inferred from homology"/>
<dbReference type="InterPro" id="IPR050250">
    <property type="entry name" value="Macrolide_Exporter_MacB"/>
</dbReference>
<keyword evidence="10" id="KW-0067">ATP-binding</keyword>
<evidence type="ECO:0000259" key="8">
    <source>
        <dbReference type="Pfam" id="PF02687"/>
    </source>
</evidence>
<dbReference type="GO" id="GO:0005524">
    <property type="term" value="F:ATP binding"/>
    <property type="evidence" value="ECO:0007669"/>
    <property type="project" value="UniProtKB-KW"/>
</dbReference>
<evidence type="ECO:0000313" key="11">
    <source>
        <dbReference type="Proteomes" id="UP000035068"/>
    </source>
</evidence>
<dbReference type="InterPro" id="IPR003838">
    <property type="entry name" value="ABC3_permease_C"/>
</dbReference>
<dbReference type="Pfam" id="PF12704">
    <property type="entry name" value="MacB_PCD"/>
    <property type="match status" value="1"/>
</dbReference>
<dbReference type="GO" id="GO:0005886">
    <property type="term" value="C:plasma membrane"/>
    <property type="evidence" value="ECO:0007669"/>
    <property type="project" value="UniProtKB-SubCell"/>
</dbReference>
<feature type="transmembrane region" description="Helical" evidence="7">
    <location>
        <begin position="21"/>
        <end position="44"/>
    </location>
</feature>
<evidence type="ECO:0000256" key="6">
    <source>
        <dbReference type="ARBA" id="ARBA00038076"/>
    </source>
</evidence>
<feature type="domain" description="MacB-like periplasmic core" evidence="9">
    <location>
        <begin position="24"/>
        <end position="266"/>
    </location>
</feature>
<keyword evidence="3 7" id="KW-0812">Transmembrane</keyword>
<evidence type="ECO:0000259" key="9">
    <source>
        <dbReference type="Pfam" id="PF12704"/>
    </source>
</evidence>